<gene>
    <name evidence="1" type="ORF">B1H18_14225</name>
</gene>
<sequence length="466" mass="51296">MHRTGERQVQVTTQVPMDEVELTNAIERYYSRIGPTLQLLLGEDAGRSPEFNPGPELPGMTSGIREFFSASGLHHASMGEYGGKRLALLNLALNPGTRTTKTFASLLTVARAVRFIQETGERVMILTPSSANKATAMRDAVLRALRLDLVTPEQLSVSVVIPQGSTSKLWDSELHRDPELQARNPVAVYPGTDPAGVKALARHVVDAYGSALKDAAGVNLWYTLDLNNYMAADVVRAFVESELFPPVAPRLHVHAVSSAYGLLGHAQGRALLDESTREHTPRPRYFLVQHLGAPDMVLSLYHGGTSRDLVPAYRYDDMTGLFEQRTDPRFPYLTADTSETLDTTFYTRNPPTSARMNELIHSHGGGGIVVSLHECLSRYAQVRALLRKARLELPADPRELREWSLVMAMTGLLNAVDRGLIDEEDVLVHGSGCYSVHDYSVLPHTALHLVENGDMLKDVVFKAAQA</sequence>
<dbReference type="Proteomes" id="UP000190539">
    <property type="component" value="Unassembled WGS sequence"/>
</dbReference>
<dbReference type="EMBL" id="MVFC01000009">
    <property type="protein sequence ID" value="OON79748.1"/>
    <property type="molecule type" value="Genomic_DNA"/>
</dbReference>
<dbReference type="InterPro" id="IPR046044">
    <property type="entry name" value="DUF6002"/>
</dbReference>
<dbReference type="AlphaFoldDB" id="A0A1V4AAB1"/>
<accession>A0A1V4AAB1</accession>
<comment type="caution">
    <text evidence="1">The sequence shown here is derived from an EMBL/GenBank/DDBJ whole genome shotgun (WGS) entry which is preliminary data.</text>
</comment>
<proteinExistence type="predicted"/>
<dbReference type="Pfam" id="PF19465">
    <property type="entry name" value="DUF6002"/>
    <property type="match status" value="1"/>
</dbReference>
<protein>
    <submittedName>
        <fullName evidence="1">Uncharacterized protein</fullName>
    </submittedName>
</protein>
<organism evidence="1 2">
    <name type="scientific">Streptomyces tsukubensis</name>
    <dbReference type="NCBI Taxonomy" id="83656"/>
    <lineage>
        <taxon>Bacteria</taxon>
        <taxon>Bacillati</taxon>
        <taxon>Actinomycetota</taxon>
        <taxon>Actinomycetes</taxon>
        <taxon>Kitasatosporales</taxon>
        <taxon>Streptomycetaceae</taxon>
        <taxon>Streptomyces</taxon>
    </lineage>
</organism>
<name>A0A1V4AAB1_9ACTN</name>
<reference evidence="1 2" key="1">
    <citation type="submission" date="2017-02" db="EMBL/GenBank/DDBJ databases">
        <title>Draft Genome Sequence of Streptomyces tsukubaensis F601, a Producer of the immunosuppressant tacrolimus FK506.</title>
        <authorList>
            <person name="Zong G."/>
            <person name="Zhong C."/>
            <person name="Fu J."/>
            <person name="Qin R."/>
            <person name="Cao G."/>
        </authorList>
    </citation>
    <scope>NUCLEOTIDE SEQUENCE [LARGE SCALE GENOMIC DNA]</scope>
    <source>
        <strain evidence="1 2">F601</strain>
    </source>
</reference>
<evidence type="ECO:0000313" key="1">
    <source>
        <dbReference type="EMBL" id="OON79748.1"/>
    </source>
</evidence>
<keyword evidence="2" id="KW-1185">Reference proteome</keyword>
<evidence type="ECO:0000313" key="2">
    <source>
        <dbReference type="Proteomes" id="UP000190539"/>
    </source>
</evidence>
<dbReference type="STRING" id="83656.B1H18_14225"/>